<dbReference type="RefSeq" id="XP_009267631.1">
    <property type="nucleotide sequence ID" value="XM_009269356.1"/>
</dbReference>
<gene>
    <name evidence="3" type="ORF">J056_004155</name>
</gene>
<name>R9AGL5_WALI9</name>
<feature type="coiled-coil region" evidence="1">
    <location>
        <begin position="199"/>
        <end position="226"/>
    </location>
</feature>
<dbReference type="GO" id="GO:0005634">
    <property type="term" value="C:nucleus"/>
    <property type="evidence" value="ECO:0007669"/>
    <property type="project" value="TreeGrafter"/>
</dbReference>
<feature type="compositionally biased region" description="Basic and acidic residues" evidence="2">
    <location>
        <begin position="776"/>
        <end position="789"/>
    </location>
</feature>
<organism evidence="3 4">
    <name type="scientific">Wallemia ichthyophaga (strain EXF-994 / CBS 113033)</name>
    <dbReference type="NCBI Taxonomy" id="1299270"/>
    <lineage>
        <taxon>Eukaryota</taxon>
        <taxon>Fungi</taxon>
        <taxon>Dikarya</taxon>
        <taxon>Basidiomycota</taxon>
        <taxon>Wallemiomycotina</taxon>
        <taxon>Wallemiomycetes</taxon>
        <taxon>Wallemiales</taxon>
        <taxon>Wallemiaceae</taxon>
        <taxon>Wallemia</taxon>
    </lineage>
</organism>
<dbReference type="OrthoDB" id="2154985at2759"/>
<feature type="compositionally biased region" description="Low complexity" evidence="2">
    <location>
        <begin position="55"/>
        <end position="66"/>
    </location>
</feature>
<feature type="compositionally biased region" description="Basic and acidic residues" evidence="2">
    <location>
        <begin position="67"/>
        <end position="81"/>
    </location>
</feature>
<dbReference type="EMBL" id="KE007230">
    <property type="protein sequence ID" value="EOR01369.1"/>
    <property type="molecule type" value="Genomic_DNA"/>
</dbReference>
<dbReference type="HOGENOM" id="CLU_018987_0_0_1"/>
<sequence>MSSGSAISAANDSHEKLYIPVMYTHSYGTDAVIQTLPLPFAGRSKIDRSSAIPKTMTMGGTSQTSTEARDSKRSEDATERELVPRLAVNQTSSNKASAGCAGVLQALDLLYWDAADAADAAVVEAREEIIDELIALLNQVMLYIIIVHSSTTEGFNLLFNDKIEESTRELSKHNNAFGKTGLGIILFLQAALGMEDGMMERAQDQLLQAEKAADSAKRECSNAKHNKTRFASAAPYELLVAANVIGQSMTQILTESSVEMIKAIYKLNRSYKLYNNSFLTVFPGGAASLPDTPIASPSLSRQQSTQTLNKPAPPKPQKSFLAKKFGSFLGGAGGGTNTAQITTPQPPSDEVEEFVMSGACFGFGLFGLVFSLMPPKLKKLINVFGFKSDRKEALKALSLSASYKDVHSSFAALTLLFYTSSTLLLAGWNADSENDMRMFEKILKSCEERYPDGTLWTLNRAKLERINGNADKALEILGSTLNKDGGFPQAEVIIVFEYAWLLLAENRYQDSAQYFLHLMKLNSWSHATYTLLAAGCHLSHAQEVDTEENHAKAHEEFMKASLRGVPSLLNAKKLGGRNMPMEDFAQRKIAFWKRKHERRVGACAKQGISVDPERWDLAIKISPADEMACFWNSYGKITRHAAIKHMESLCQLTPAPLIETHLVDMTKAEGSAGAGAGTMEDLDTLDEKAVRCLLLGILHRAIGELALSRRYLDECVSYRGQITDDTWAPAFAAYELAVLELNECDRLTAKSRSDSGTPDSSAASFSTAREGEDAEGEKAEKAETDEKTVEPSTAKTSKDIWKRGIDASEKHLALVASGEFGTTYDLEGRQGTRMYLLKDEIQTKKAQMEL</sequence>
<dbReference type="GO" id="GO:0005741">
    <property type="term" value="C:mitochondrial outer membrane"/>
    <property type="evidence" value="ECO:0007669"/>
    <property type="project" value="TreeGrafter"/>
</dbReference>
<dbReference type="Pfam" id="PF10300">
    <property type="entry name" value="Iml2-TPR_39"/>
    <property type="match status" value="1"/>
</dbReference>
<dbReference type="InterPro" id="IPR019412">
    <property type="entry name" value="IML2/TPR_39"/>
</dbReference>
<dbReference type="AlphaFoldDB" id="R9AGL5"/>
<dbReference type="GeneID" id="20377107"/>
<evidence type="ECO:0000313" key="4">
    <source>
        <dbReference type="Proteomes" id="UP000014064"/>
    </source>
</evidence>
<evidence type="ECO:0008006" key="5">
    <source>
        <dbReference type="Google" id="ProtNLM"/>
    </source>
</evidence>
<feature type="compositionally biased region" description="Polar residues" evidence="2">
    <location>
        <begin position="754"/>
        <end position="767"/>
    </location>
</feature>
<protein>
    <recommendedName>
        <fullName evidence="5">Mitochondrial outer membrane protein IML2</fullName>
    </recommendedName>
</protein>
<dbReference type="GO" id="GO:0005829">
    <property type="term" value="C:cytosol"/>
    <property type="evidence" value="ECO:0007669"/>
    <property type="project" value="TreeGrafter"/>
</dbReference>
<reference evidence="4" key="1">
    <citation type="journal article" date="2013" name="BMC Genomics">
        <title>Genome and transcriptome sequencing of the halophilic fungus Wallemia ichthyophaga: haloadaptations present and absent.</title>
        <authorList>
            <person name="Zajc J."/>
            <person name="Liu Y."/>
            <person name="Dai W."/>
            <person name="Yang Z."/>
            <person name="Hu J."/>
            <person name="Gostincar C."/>
            <person name="Gunde-Cimerman N."/>
        </authorList>
    </citation>
    <scope>NUCLEOTIDE SEQUENCE [LARGE SCALE GENOMIC DNA]</scope>
    <source>
        <strain evidence="4">EXF-994 / CBS 113033</strain>
    </source>
</reference>
<dbReference type="PANTHER" id="PTHR31859:SF1">
    <property type="entry name" value="TETRATRICOPEPTIDE REPEAT PROTEIN 39C"/>
    <property type="match status" value="1"/>
</dbReference>
<accession>R9AGL5</accession>
<evidence type="ECO:0000256" key="1">
    <source>
        <dbReference type="SAM" id="Coils"/>
    </source>
</evidence>
<evidence type="ECO:0000313" key="3">
    <source>
        <dbReference type="EMBL" id="EOR01369.1"/>
    </source>
</evidence>
<dbReference type="KEGG" id="wic:J056_004155"/>
<dbReference type="Proteomes" id="UP000014064">
    <property type="component" value="Unassembled WGS sequence"/>
</dbReference>
<feature type="compositionally biased region" description="Polar residues" evidence="2">
    <location>
        <begin position="295"/>
        <end position="309"/>
    </location>
</feature>
<dbReference type="PANTHER" id="PTHR31859">
    <property type="entry name" value="TETRATRICOPEPTIDE REPEAT PROTEIN 39 FAMILY MEMBER"/>
    <property type="match status" value="1"/>
</dbReference>
<keyword evidence="1" id="KW-0175">Coiled coil</keyword>
<dbReference type="OMA" id="FAGWHRA"/>
<evidence type="ECO:0000256" key="2">
    <source>
        <dbReference type="SAM" id="MobiDB-lite"/>
    </source>
</evidence>
<dbReference type="InterPro" id="IPR011990">
    <property type="entry name" value="TPR-like_helical_dom_sf"/>
</dbReference>
<keyword evidence="4" id="KW-1185">Reference proteome</keyword>
<feature type="region of interest" description="Disordered" evidence="2">
    <location>
        <begin position="749"/>
        <end position="796"/>
    </location>
</feature>
<feature type="region of interest" description="Disordered" evidence="2">
    <location>
        <begin position="293"/>
        <end position="316"/>
    </location>
</feature>
<feature type="region of interest" description="Disordered" evidence="2">
    <location>
        <begin position="53"/>
        <end position="81"/>
    </location>
</feature>
<dbReference type="eggNOG" id="KOG3783">
    <property type="taxonomic scope" value="Eukaryota"/>
</dbReference>
<dbReference type="SUPFAM" id="SSF48452">
    <property type="entry name" value="TPR-like"/>
    <property type="match status" value="1"/>
</dbReference>
<proteinExistence type="predicted"/>